<evidence type="ECO:0000259" key="5">
    <source>
        <dbReference type="SMART" id="SM00382"/>
    </source>
</evidence>
<accession>A0A7S3JUS6</accession>
<dbReference type="EMBL" id="HBIJ01005707">
    <property type="protein sequence ID" value="CAE0363269.1"/>
    <property type="molecule type" value="Transcribed_RNA"/>
</dbReference>
<feature type="domain" description="Clp ATPase C-terminal" evidence="6">
    <location>
        <begin position="411"/>
        <end position="511"/>
    </location>
</feature>
<feature type="domain" description="AAA+ ATPase" evidence="5">
    <location>
        <begin position="129"/>
        <end position="412"/>
    </location>
</feature>
<dbReference type="NCBIfam" id="NF003544">
    <property type="entry name" value="PRK05201.1"/>
    <property type="match status" value="1"/>
</dbReference>
<dbReference type="Pfam" id="PF07724">
    <property type="entry name" value="AAA_2"/>
    <property type="match status" value="1"/>
</dbReference>
<evidence type="ECO:0000256" key="2">
    <source>
        <dbReference type="ARBA" id="ARBA00022741"/>
    </source>
</evidence>
<organism evidence="7">
    <name type="scientific">Aureoumbra lagunensis</name>
    <dbReference type="NCBI Taxonomy" id="44058"/>
    <lineage>
        <taxon>Eukaryota</taxon>
        <taxon>Sar</taxon>
        <taxon>Stramenopiles</taxon>
        <taxon>Ochrophyta</taxon>
        <taxon>Pelagophyceae</taxon>
        <taxon>Pelagomonadales</taxon>
        <taxon>Aureoumbra</taxon>
    </lineage>
</organism>
<name>A0A7S3JUS6_9STRA</name>
<dbReference type="GO" id="GO:0009376">
    <property type="term" value="C:HslUV protease complex"/>
    <property type="evidence" value="ECO:0007669"/>
    <property type="project" value="InterPro"/>
</dbReference>
<reference evidence="7" key="1">
    <citation type="submission" date="2021-01" db="EMBL/GenBank/DDBJ databases">
        <authorList>
            <person name="Corre E."/>
            <person name="Pelletier E."/>
            <person name="Niang G."/>
            <person name="Scheremetjew M."/>
            <person name="Finn R."/>
            <person name="Kale V."/>
            <person name="Holt S."/>
            <person name="Cochrane G."/>
            <person name="Meng A."/>
            <person name="Brown T."/>
            <person name="Cohen L."/>
        </authorList>
    </citation>
    <scope>NUCLEOTIDE SEQUENCE</scope>
    <source>
        <strain evidence="7">CCMP1510</strain>
    </source>
</reference>
<dbReference type="SUPFAM" id="SSF52540">
    <property type="entry name" value="P-loop containing nucleoside triphosphate hydrolases"/>
    <property type="match status" value="1"/>
</dbReference>
<sequence length="520" mass="57625">MHLVKSLGGRVIMGGMMQRRMLISPLANGIQEGRMMSLSCLSHGRRSKRMSKIFLSSQAAQAENATQSAIGVPVEDKVSDHTSLTPKAIVEELDKHIVGQGPAKKAVAIALRNRWRRQLLGDELKQEIVPKNILMIGPTGCGKTEIARRLSKLAQAPFIKVEATKFTEVGFHGRDVDQIIRDLVEVSMILTRKKKAEELRPEAKIAVENRILDTLTGSNAARTTQSSFRDMLRKGVLDDRQIDVDLPNDRSGGQGVIQVDTSNPNALLNEVLRYSQQAANTRGRSNSERKRMPIREARPLIEEVELEKLMDGIDIQREAIQAVEESGIVFIDEIDKIVNSGDYRGADASAEGVQRDLLPLIEGSAISTKYGNINTDYILFIASGAFHQAKPSDLLAELQGRLPIRVELQALTEADMVRILTEPQANLLQQQRALLATEHVQLEFTDDAVNEIARVASLANRTIENIGARRLHTCIERIMEEVSFEAAHMQPGTLITVDKAFVQAKVDDLLVQSDLSKYIL</sequence>
<dbReference type="FunFam" id="3.40.50.300:FF:000220">
    <property type="entry name" value="ATP-dependent protease ATPase subunit HslU"/>
    <property type="match status" value="1"/>
</dbReference>
<dbReference type="InterPro" id="IPR027417">
    <property type="entry name" value="P-loop_NTPase"/>
</dbReference>
<dbReference type="GO" id="GO:0005524">
    <property type="term" value="F:ATP binding"/>
    <property type="evidence" value="ECO:0007669"/>
    <property type="project" value="UniProtKB-KW"/>
</dbReference>
<comment type="similarity">
    <text evidence="1">Belongs to the ClpX chaperone family. HslU subfamily.</text>
</comment>
<dbReference type="InterPro" id="IPR050052">
    <property type="entry name" value="ATP-dep_Clp_protease_ClpX"/>
</dbReference>
<dbReference type="GO" id="GO:0008233">
    <property type="term" value="F:peptidase activity"/>
    <property type="evidence" value="ECO:0007669"/>
    <property type="project" value="InterPro"/>
</dbReference>
<evidence type="ECO:0000256" key="3">
    <source>
        <dbReference type="ARBA" id="ARBA00022840"/>
    </source>
</evidence>
<proteinExistence type="inferred from homology"/>
<dbReference type="PANTHER" id="PTHR48102:SF3">
    <property type="entry name" value="ATP-DEPENDENT PROTEASE ATPASE SUBUNIT HSLU"/>
    <property type="match status" value="1"/>
</dbReference>
<evidence type="ECO:0000256" key="4">
    <source>
        <dbReference type="ARBA" id="ARBA00023186"/>
    </source>
</evidence>
<dbReference type="Pfam" id="PF10431">
    <property type="entry name" value="ClpB_D2-small"/>
    <property type="match status" value="1"/>
</dbReference>
<gene>
    <name evidence="7" type="ORF">ALAG00032_LOCUS4010</name>
</gene>
<dbReference type="AlphaFoldDB" id="A0A7S3JUS6"/>
<dbReference type="InterPro" id="IPR019489">
    <property type="entry name" value="Clp_ATPase_C"/>
</dbReference>
<dbReference type="Pfam" id="PF00004">
    <property type="entry name" value="AAA"/>
    <property type="match status" value="1"/>
</dbReference>
<evidence type="ECO:0008006" key="8">
    <source>
        <dbReference type="Google" id="ProtNLM"/>
    </source>
</evidence>
<protein>
    <recommendedName>
        <fullName evidence="8">ATP-dependent protease ATPase subunit HslU</fullName>
    </recommendedName>
</protein>
<dbReference type="Gene3D" id="3.40.50.300">
    <property type="entry name" value="P-loop containing nucleotide triphosphate hydrolases"/>
    <property type="match status" value="2"/>
</dbReference>
<dbReference type="SMART" id="SM00382">
    <property type="entry name" value="AAA"/>
    <property type="match status" value="1"/>
</dbReference>
<dbReference type="PANTHER" id="PTHR48102">
    <property type="entry name" value="ATP-DEPENDENT CLP PROTEASE ATP-BINDING SUBUNIT CLPX-LIKE, MITOCHONDRIAL-RELATED"/>
    <property type="match status" value="1"/>
</dbReference>
<dbReference type="NCBIfam" id="TIGR00390">
    <property type="entry name" value="hslU"/>
    <property type="match status" value="1"/>
</dbReference>
<dbReference type="GO" id="GO:0051603">
    <property type="term" value="P:proteolysis involved in protein catabolic process"/>
    <property type="evidence" value="ECO:0007669"/>
    <property type="project" value="TreeGrafter"/>
</dbReference>
<dbReference type="InterPro" id="IPR004491">
    <property type="entry name" value="HslU"/>
</dbReference>
<evidence type="ECO:0000256" key="1">
    <source>
        <dbReference type="ARBA" id="ARBA00009771"/>
    </source>
</evidence>
<keyword evidence="4" id="KW-0143">Chaperone</keyword>
<evidence type="ECO:0000313" key="7">
    <source>
        <dbReference type="EMBL" id="CAE0363269.1"/>
    </source>
</evidence>
<dbReference type="SMART" id="SM01086">
    <property type="entry name" value="ClpB_D2-small"/>
    <property type="match status" value="1"/>
</dbReference>
<dbReference type="Gene3D" id="1.10.8.60">
    <property type="match status" value="1"/>
</dbReference>
<dbReference type="InterPro" id="IPR003593">
    <property type="entry name" value="AAA+_ATPase"/>
</dbReference>
<evidence type="ECO:0000259" key="6">
    <source>
        <dbReference type="SMART" id="SM01086"/>
    </source>
</evidence>
<keyword evidence="2" id="KW-0547">Nucleotide-binding</keyword>
<keyword evidence="3" id="KW-0067">ATP-binding</keyword>
<dbReference type="CDD" id="cd19498">
    <property type="entry name" value="RecA-like_HslU"/>
    <property type="match status" value="1"/>
</dbReference>
<dbReference type="GO" id="GO:0016887">
    <property type="term" value="F:ATP hydrolysis activity"/>
    <property type="evidence" value="ECO:0007669"/>
    <property type="project" value="InterPro"/>
</dbReference>
<dbReference type="InterPro" id="IPR003959">
    <property type="entry name" value="ATPase_AAA_core"/>
</dbReference>